<dbReference type="EMBL" id="ADBF01000012">
    <property type="protein sequence ID" value="EFE50703.1"/>
    <property type="molecule type" value="Genomic_DNA"/>
</dbReference>
<dbReference type="AlphaFoldDB" id="D4DMY5"/>
<proteinExistence type="predicted"/>
<sequence length="180" mass="18707">MLAGDNPDFQIAFDLVAYGQQVDVAPFDGAAQVVYLAQAAALRVAQQVEVLLGGIGFEIGVVHAVGQGRVFDGQHAVFVTGGHAEPVLAVVGGARLIVFPARRIGGRGGVFKVHDAVLISRALKAEIKPLGEIRSIVGTDGKADVLRVGQVVHDDRAAVESGGDFQHKMPGKKKVGNAAL</sequence>
<name>D4DMY5_NEIEG</name>
<organism evidence="1 2">
    <name type="scientific">Neisseria elongata subsp. glycolytica ATCC 29315</name>
    <dbReference type="NCBI Taxonomy" id="546263"/>
    <lineage>
        <taxon>Bacteria</taxon>
        <taxon>Pseudomonadati</taxon>
        <taxon>Pseudomonadota</taxon>
        <taxon>Betaproteobacteria</taxon>
        <taxon>Neisseriales</taxon>
        <taxon>Neisseriaceae</taxon>
        <taxon>Neisseria</taxon>
    </lineage>
</organism>
<gene>
    <name evidence="1" type="ORF">NEIELOOT_00409</name>
</gene>
<evidence type="ECO:0000313" key="1">
    <source>
        <dbReference type="EMBL" id="EFE50703.1"/>
    </source>
</evidence>
<evidence type="ECO:0000313" key="2">
    <source>
        <dbReference type="Proteomes" id="UP000005536"/>
    </source>
</evidence>
<reference evidence="1 2" key="1">
    <citation type="submission" date="2010-02" db="EMBL/GenBank/DDBJ databases">
        <authorList>
            <person name="Weinstock G."/>
            <person name="Sodergren E."/>
            <person name="Clifton S."/>
            <person name="Fulton L."/>
            <person name="Fulton B."/>
            <person name="Courtney L."/>
            <person name="Fronick C."/>
            <person name="Harrison M."/>
            <person name="Strong C."/>
            <person name="Farmer C."/>
            <person name="Delahaunty K."/>
            <person name="Markovic C."/>
            <person name="Hall O."/>
            <person name="Minx P."/>
            <person name="Tomlinson C."/>
            <person name="Mitreva M."/>
            <person name="Nelson J."/>
            <person name="Hou S."/>
            <person name="Wollam A."/>
            <person name="Pepin K.H."/>
            <person name="Johnson M."/>
            <person name="Bhonagiri V."/>
            <person name="Zhang X."/>
            <person name="Suruliraj S."/>
            <person name="Warren W."/>
            <person name="Chinwalla A."/>
            <person name="Mardis E.R."/>
            <person name="Wilson R.K."/>
        </authorList>
    </citation>
    <scope>NUCLEOTIDE SEQUENCE [LARGE SCALE GENOMIC DNA]</scope>
    <source>
        <strain evidence="1 2">ATCC 29315</strain>
    </source>
</reference>
<accession>D4DMY5</accession>
<dbReference type="Proteomes" id="UP000005536">
    <property type="component" value="Unassembled WGS sequence"/>
</dbReference>
<protein>
    <submittedName>
        <fullName evidence="1">Uncharacterized protein</fullName>
    </submittedName>
</protein>
<comment type="caution">
    <text evidence="1">The sequence shown here is derived from an EMBL/GenBank/DDBJ whole genome shotgun (WGS) entry which is preliminary data.</text>
</comment>